<keyword evidence="3" id="KW-1185">Reference proteome</keyword>
<proteinExistence type="predicted"/>
<feature type="coiled-coil region" evidence="1">
    <location>
        <begin position="33"/>
        <end position="83"/>
    </location>
</feature>
<name>A0A371GF96_MUCPR</name>
<accession>A0A371GF96</accession>
<organism evidence="2 3">
    <name type="scientific">Mucuna pruriens</name>
    <name type="common">Velvet bean</name>
    <name type="synonym">Dolichos pruriens</name>
    <dbReference type="NCBI Taxonomy" id="157652"/>
    <lineage>
        <taxon>Eukaryota</taxon>
        <taxon>Viridiplantae</taxon>
        <taxon>Streptophyta</taxon>
        <taxon>Embryophyta</taxon>
        <taxon>Tracheophyta</taxon>
        <taxon>Spermatophyta</taxon>
        <taxon>Magnoliopsida</taxon>
        <taxon>eudicotyledons</taxon>
        <taxon>Gunneridae</taxon>
        <taxon>Pentapetalae</taxon>
        <taxon>rosids</taxon>
        <taxon>fabids</taxon>
        <taxon>Fabales</taxon>
        <taxon>Fabaceae</taxon>
        <taxon>Papilionoideae</taxon>
        <taxon>50 kb inversion clade</taxon>
        <taxon>NPAAA clade</taxon>
        <taxon>indigoferoid/millettioid clade</taxon>
        <taxon>Phaseoleae</taxon>
        <taxon>Mucuna</taxon>
    </lineage>
</organism>
<sequence>MGSMDNQESPWPRLMTFIALWRGVSLRSPQGELENLKRETVQLKKKDKTIKRRTFNSIRSFEKKKIKLELEEKDKRVQSMEIHVIYLHKQPANLLLEYDTHLEDNQNLQA</sequence>
<dbReference type="Proteomes" id="UP000257109">
    <property type="component" value="Unassembled WGS sequence"/>
</dbReference>
<feature type="non-terminal residue" evidence="2">
    <location>
        <position position="1"/>
    </location>
</feature>
<dbReference type="AlphaFoldDB" id="A0A371GF96"/>
<gene>
    <name evidence="2" type="ORF">CR513_29065</name>
</gene>
<evidence type="ECO:0000313" key="3">
    <source>
        <dbReference type="Proteomes" id="UP000257109"/>
    </source>
</evidence>
<reference evidence="2" key="1">
    <citation type="submission" date="2018-05" db="EMBL/GenBank/DDBJ databases">
        <title>Draft genome of Mucuna pruriens seed.</title>
        <authorList>
            <person name="Nnadi N.E."/>
            <person name="Vos R."/>
            <person name="Hasami M.H."/>
            <person name="Devisetty U.K."/>
            <person name="Aguiy J.C."/>
        </authorList>
    </citation>
    <scope>NUCLEOTIDE SEQUENCE [LARGE SCALE GENOMIC DNA]</scope>
    <source>
        <strain evidence="2">JCA_2017</strain>
    </source>
</reference>
<evidence type="ECO:0000313" key="2">
    <source>
        <dbReference type="EMBL" id="RDX89237.1"/>
    </source>
</evidence>
<keyword evidence="1" id="KW-0175">Coiled coil</keyword>
<dbReference type="EMBL" id="QJKJ01005729">
    <property type="protein sequence ID" value="RDX89237.1"/>
    <property type="molecule type" value="Genomic_DNA"/>
</dbReference>
<comment type="caution">
    <text evidence="2">The sequence shown here is derived from an EMBL/GenBank/DDBJ whole genome shotgun (WGS) entry which is preliminary data.</text>
</comment>
<evidence type="ECO:0000256" key="1">
    <source>
        <dbReference type="SAM" id="Coils"/>
    </source>
</evidence>
<protein>
    <submittedName>
        <fullName evidence="2">Uncharacterized protein</fullName>
    </submittedName>
</protein>